<organism evidence="1 2">
    <name type="scientific">Diplogelasinospora grovesii</name>
    <dbReference type="NCBI Taxonomy" id="303347"/>
    <lineage>
        <taxon>Eukaryota</taxon>
        <taxon>Fungi</taxon>
        <taxon>Dikarya</taxon>
        <taxon>Ascomycota</taxon>
        <taxon>Pezizomycotina</taxon>
        <taxon>Sordariomycetes</taxon>
        <taxon>Sordariomycetidae</taxon>
        <taxon>Sordariales</taxon>
        <taxon>Diplogelasinosporaceae</taxon>
        <taxon>Diplogelasinospora</taxon>
    </lineage>
</organism>
<comment type="caution">
    <text evidence="1">The sequence shown here is derived from an EMBL/GenBank/DDBJ whole genome shotgun (WGS) entry which is preliminary data.</text>
</comment>
<keyword evidence="2" id="KW-1185">Reference proteome</keyword>
<accession>A0AAN6MWF6</accession>
<evidence type="ECO:0000313" key="2">
    <source>
        <dbReference type="Proteomes" id="UP001303473"/>
    </source>
</evidence>
<name>A0AAN6MWF6_9PEZI</name>
<dbReference type="EMBL" id="MU854025">
    <property type="protein sequence ID" value="KAK3934121.1"/>
    <property type="molecule type" value="Genomic_DNA"/>
</dbReference>
<sequence>MGRWGYRLFEGDRDLDIAIEINVAFGEGAGQLDLSQMVHQTDMLAPNDARAFYNSDEYGPVLEATVAENREKLDSGLGDQLFAKYRANEDEYGGKYRLL</sequence>
<feature type="non-terminal residue" evidence="1">
    <location>
        <position position="99"/>
    </location>
</feature>
<protein>
    <submittedName>
        <fullName evidence="1">Uncharacterized protein</fullName>
    </submittedName>
</protein>
<reference evidence="2" key="1">
    <citation type="journal article" date="2023" name="Mol. Phylogenet. Evol.">
        <title>Genome-scale phylogeny and comparative genomics of the fungal order Sordariales.</title>
        <authorList>
            <person name="Hensen N."/>
            <person name="Bonometti L."/>
            <person name="Westerberg I."/>
            <person name="Brannstrom I.O."/>
            <person name="Guillou S."/>
            <person name="Cros-Aarteil S."/>
            <person name="Calhoun S."/>
            <person name="Haridas S."/>
            <person name="Kuo A."/>
            <person name="Mondo S."/>
            <person name="Pangilinan J."/>
            <person name="Riley R."/>
            <person name="LaButti K."/>
            <person name="Andreopoulos B."/>
            <person name="Lipzen A."/>
            <person name="Chen C."/>
            <person name="Yan M."/>
            <person name="Daum C."/>
            <person name="Ng V."/>
            <person name="Clum A."/>
            <person name="Steindorff A."/>
            <person name="Ohm R.A."/>
            <person name="Martin F."/>
            <person name="Silar P."/>
            <person name="Natvig D.O."/>
            <person name="Lalanne C."/>
            <person name="Gautier V."/>
            <person name="Ament-Velasquez S.L."/>
            <person name="Kruys A."/>
            <person name="Hutchinson M.I."/>
            <person name="Powell A.J."/>
            <person name="Barry K."/>
            <person name="Miller A.N."/>
            <person name="Grigoriev I.V."/>
            <person name="Debuchy R."/>
            <person name="Gladieux P."/>
            <person name="Hiltunen Thoren M."/>
            <person name="Johannesson H."/>
        </authorList>
    </citation>
    <scope>NUCLEOTIDE SEQUENCE [LARGE SCALE GENOMIC DNA]</scope>
    <source>
        <strain evidence="2">CBS 340.73</strain>
    </source>
</reference>
<dbReference type="Proteomes" id="UP001303473">
    <property type="component" value="Unassembled WGS sequence"/>
</dbReference>
<gene>
    <name evidence="1" type="ORF">QBC46DRAFT_231948</name>
</gene>
<proteinExistence type="predicted"/>
<dbReference type="AlphaFoldDB" id="A0AAN6MWF6"/>
<evidence type="ECO:0000313" key="1">
    <source>
        <dbReference type="EMBL" id="KAK3934121.1"/>
    </source>
</evidence>